<feature type="chain" id="PRO_5004168281" description="Protein TonB" evidence="12">
    <location>
        <begin position="21"/>
        <end position="391"/>
    </location>
</feature>
<evidence type="ECO:0000256" key="7">
    <source>
        <dbReference type="ARBA" id="ARBA00022927"/>
    </source>
</evidence>
<comment type="similarity">
    <text evidence="2 10">Belongs to the TonB family.</text>
</comment>
<dbReference type="PANTHER" id="PTHR33446">
    <property type="entry name" value="PROTEIN TONB-RELATED"/>
    <property type="match status" value="1"/>
</dbReference>
<dbReference type="InterPro" id="IPR051045">
    <property type="entry name" value="TonB-dependent_transducer"/>
</dbReference>
<dbReference type="InterPro" id="IPR037682">
    <property type="entry name" value="TonB_C"/>
</dbReference>
<keyword evidence="10" id="KW-0735">Signal-anchor</keyword>
<evidence type="ECO:0000256" key="8">
    <source>
        <dbReference type="ARBA" id="ARBA00022989"/>
    </source>
</evidence>
<keyword evidence="7 10" id="KW-0653">Protein transport</keyword>
<keyword evidence="3 10" id="KW-0813">Transport</keyword>
<evidence type="ECO:0000256" key="9">
    <source>
        <dbReference type="ARBA" id="ARBA00023136"/>
    </source>
</evidence>
<keyword evidence="15" id="KW-1185">Reference proteome</keyword>
<dbReference type="GO" id="GO:0055085">
    <property type="term" value="P:transmembrane transport"/>
    <property type="evidence" value="ECO:0007669"/>
    <property type="project" value="InterPro"/>
</dbReference>
<evidence type="ECO:0000313" key="15">
    <source>
        <dbReference type="Proteomes" id="UP000001964"/>
    </source>
</evidence>
<evidence type="ECO:0000259" key="13">
    <source>
        <dbReference type="PROSITE" id="PS52015"/>
    </source>
</evidence>
<reference evidence="14 15" key="1">
    <citation type="submission" date="2006-08" db="EMBL/GenBank/DDBJ databases">
        <title>Complete sequence of Maricaulis maris MCS10.</title>
        <authorList>
            <consortium name="US DOE Joint Genome Institute"/>
            <person name="Copeland A."/>
            <person name="Lucas S."/>
            <person name="Lapidus A."/>
            <person name="Barry K."/>
            <person name="Detter J.C."/>
            <person name="Glavina del Rio T."/>
            <person name="Hammon N."/>
            <person name="Israni S."/>
            <person name="Dalin E."/>
            <person name="Tice H."/>
            <person name="Pitluck S."/>
            <person name="Saunders E."/>
            <person name="Brettin T."/>
            <person name="Bruce D."/>
            <person name="Han C."/>
            <person name="Tapia R."/>
            <person name="Gilna P."/>
            <person name="Schmutz J."/>
            <person name="Larimer F."/>
            <person name="Land M."/>
            <person name="Hauser L."/>
            <person name="Kyrpides N."/>
            <person name="Mikhailova N."/>
            <person name="Viollier P."/>
            <person name="Stephens C."/>
            <person name="Richardson P."/>
        </authorList>
    </citation>
    <scope>NUCLEOTIDE SEQUENCE [LARGE SCALE GENOMIC DNA]</scope>
    <source>
        <strain evidence="14 15">MCS10</strain>
    </source>
</reference>
<keyword evidence="6" id="KW-0812">Transmembrane</keyword>
<dbReference type="EMBL" id="CP000449">
    <property type="protein sequence ID" value="ABI66182.1"/>
    <property type="molecule type" value="Genomic_DNA"/>
</dbReference>
<keyword evidence="12" id="KW-0732">Signal</keyword>
<keyword evidence="8" id="KW-1133">Transmembrane helix</keyword>
<keyword evidence="5 10" id="KW-0997">Cell inner membrane</keyword>
<dbReference type="Pfam" id="PF03544">
    <property type="entry name" value="TonB_C"/>
    <property type="match status" value="1"/>
</dbReference>
<dbReference type="GO" id="GO:0030288">
    <property type="term" value="C:outer membrane-bounded periplasmic space"/>
    <property type="evidence" value="ECO:0007669"/>
    <property type="project" value="InterPro"/>
</dbReference>
<dbReference type="KEGG" id="mmr:Mmar10_1890"/>
<evidence type="ECO:0000256" key="4">
    <source>
        <dbReference type="ARBA" id="ARBA00022475"/>
    </source>
</evidence>
<protein>
    <recommendedName>
        <fullName evidence="10">Protein TonB</fullName>
    </recommendedName>
</protein>
<evidence type="ECO:0000256" key="2">
    <source>
        <dbReference type="ARBA" id="ARBA00006555"/>
    </source>
</evidence>
<feature type="signal peptide" evidence="12">
    <location>
        <begin position="1"/>
        <end position="20"/>
    </location>
</feature>
<proteinExistence type="inferred from homology"/>
<evidence type="ECO:0000256" key="12">
    <source>
        <dbReference type="SAM" id="SignalP"/>
    </source>
</evidence>
<dbReference type="InterPro" id="IPR006260">
    <property type="entry name" value="TonB/TolA_C"/>
</dbReference>
<accession>Q0ANF5</accession>
<feature type="compositionally biased region" description="Acidic residues" evidence="11">
    <location>
        <begin position="284"/>
        <end position="300"/>
    </location>
</feature>
<evidence type="ECO:0000256" key="1">
    <source>
        <dbReference type="ARBA" id="ARBA00004383"/>
    </source>
</evidence>
<dbReference type="SUPFAM" id="SSF74653">
    <property type="entry name" value="TolA/TonB C-terminal domain"/>
    <property type="match status" value="1"/>
</dbReference>
<comment type="function">
    <text evidence="10">Interacts with outer membrane receptor proteins that carry out high-affinity binding and energy dependent uptake into the periplasmic space of specific substrates. It could act to transduce energy from the cytoplasmic membrane to specific energy-requiring processes in the outer membrane, resulting in the release into the periplasm of ligands bound by these outer membrane proteins.</text>
</comment>
<name>Q0ANF5_MARMM</name>
<keyword evidence="9" id="KW-0472">Membrane</keyword>
<dbReference type="PANTHER" id="PTHR33446:SF14">
    <property type="entry name" value="PROTEIN TONB"/>
    <property type="match status" value="1"/>
</dbReference>
<organism evidence="14 15">
    <name type="scientific">Maricaulis maris (strain MCS10)</name>
    <name type="common">Caulobacter maris</name>
    <dbReference type="NCBI Taxonomy" id="394221"/>
    <lineage>
        <taxon>Bacteria</taxon>
        <taxon>Pseudomonadati</taxon>
        <taxon>Pseudomonadota</taxon>
        <taxon>Alphaproteobacteria</taxon>
        <taxon>Maricaulales</taxon>
        <taxon>Maricaulaceae</taxon>
        <taxon>Maricaulis</taxon>
    </lineage>
</organism>
<dbReference type="Proteomes" id="UP000001964">
    <property type="component" value="Chromosome"/>
</dbReference>
<evidence type="ECO:0000313" key="14">
    <source>
        <dbReference type="EMBL" id="ABI66182.1"/>
    </source>
</evidence>
<dbReference type="eggNOG" id="COG0810">
    <property type="taxonomic scope" value="Bacteria"/>
</dbReference>
<feature type="domain" description="TonB C-terminal" evidence="13">
    <location>
        <begin position="299"/>
        <end position="391"/>
    </location>
</feature>
<dbReference type="InterPro" id="IPR003538">
    <property type="entry name" value="TonB"/>
</dbReference>
<evidence type="ECO:0000256" key="6">
    <source>
        <dbReference type="ARBA" id="ARBA00022692"/>
    </source>
</evidence>
<dbReference type="GO" id="GO:0005886">
    <property type="term" value="C:plasma membrane"/>
    <property type="evidence" value="ECO:0007669"/>
    <property type="project" value="UniProtKB-SubCell"/>
</dbReference>
<dbReference type="GO" id="GO:0015891">
    <property type="term" value="P:siderophore transport"/>
    <property type="evidence" value="ECO:0007669"/>
    <property type="project" value="InterPro"/>
</dbReference>
<evidence type="ECO:0000256" key="3">
    <source>
        <dbReference type="ARBA" id="ARBA00022448"/>
    </source>
</evidence>
<evidence type="ECO:0000256" key="11">
    <source>
        <dbReference type="SAM" id="MobiDB-lite"/>
    </source>
</evidence>
<evidence type="ECO:0000256" key="10">
    <source>
        <dbReference type="RuleBase" id="RU362123"/>
    </source>
</evidence>
<comment type="subcellular location">
    <subcellularLocation>
        <location evidence="1 10">Cell inner membrane</location>
        <topology evidence="1 10">Single-pass membrane protein</topology>
        <orientation evidence="1 10">Periplasmic side</orientation>
    </subcellularLocation>
</comment>
<dbReference type="Gene3D" id="3.30.1150.10">
    <property type="match status" value="1"/>
</dbReference>
<dbReference type="AlphaFoldDB" id="Q0ANF5"/>
<dbReference type="GO" id="GO:0015031">
    <property type="term" value="P:protein transport"/>
    <property type="evidence" value="ECO:0007669"/>
    <property type="project" value="UniProtKB-UniRule"/>
</dbReference>
<dbReference type="RefSeq" id="WP_011643827.1">
    <property type="nucleotide sequence ID" value="NC_008347.1"/>
</dbReference>
<feature type="region of interest" description="Disordered" evidence="11">
    <location>
        <begin position="276"/>
        <end position="300"/>
    </location>
</feature>
<dbReference type="NCBIfam" id="TIGR01352">
    <property type="entry name" value="tonB_Cterm"/>
    <property type="match status" value="1"/>
</dbReference>
<sequence length="391" mass="42374" precursor="true">MKQVLIASLTLLASATTALAQDEALPQDVASAYLDYQAALEVGDAMALLDAGRRAYEAGDEADIDRATLATLAENYGFAASLNADYESAQEAWRIAGRLSDRADVDPVERAWRWHNAALVALHNQDRNDAYSCSRNAANALEELGDDLGAATEFAGDAFLTRAALAIGRGRLDDAGDAAVQSVAAFEASLDAPSQSYALALFYAGIAQTLDREFEDATYSLHVARDVLAEVAPDHVDTATLRAAYTSARLNLFEHDEVGTREALDRLEARLAANPFHPALPATDEPDIGSDPNDESEPEACCDAEPISRRMPNYPRDAAYSNLDGVVYVSFDVTATGRTRNIRIIGSFPPAIFDATSVSAVEDWRYEPATRDGEPVLREGVETRFDFRMQR</sequence>
<keyword evidence="4 10" id="KW-1003">Cell membrane</keyword>
<dbReference type="STRING" id="394221.Mmar10_1890"/>
<dbReference type="PROSITE" id="PS52015">
    <property type="entry name" value="TONB_CTD"/>
    <property type="match status" value="1"/>
</dbReference>
<dbReference type="PRINTS" id="PR01374">
    <property type="entry name" value="TONBPROTEIN"/>
</dbReference>
<dbReference type="GO" id="GO:0031992">
    <property type="term" value="F:energy transducer activity"/>
    <property type="evidence" value="ECO:0007669"/>
    <property type="project" value="InterPro"/>
</dbReference>
<dbReference type="HOGENOM" id="CLU_591614_0_0_5"/>
<evidence type="ECO:0000256" key="5">
    <source>
        <dbReference type="ARBA" id="ARBA00022519"/>
    </source>
</evidence>
<gene>
    <name evidence="14" type="ordered locus">Mmar10_1890</name>
</gene>